<dbReference type="InterPro" id="IPR053134">
    <property type="entry name" value="RNA-dir_DNA_polymerase"/>
</dbReference>
<dbReference type="InterPro" id="IPR000477">
    <property type="entry name" value="RT_dom"/>
</dbReference>
<dbReference type="Proteomes" id="UP000078046">
    <property type="component" value="Unassembled WGS sequence"/>
</dbReference>
<dbReference type="InterPro" id="IPR043502">
    <property type="entry name" value="DNA/RNA_pol_sf"/>
</dbReference>
<dbReference type="FunFam" id="3.30.70.270:FF:000003">
    <property type="entry name" value="Transposon Ty3-G Gag-Pol polyprotein"/>
    <property type="match status" value="1"/>
</dbReference>
<dbReference type="AlphaFoldDB" id="A0A177AXX2"/>
<dbReference type="PANTHER" id="PTHR24559:SF444">
    <property type="entry name" value="REVERSE TRANSCRIPTASE DOMAIN-CONTAINING PROTEIN"/>
    <property type="match status" value="1"/>
</dbReference>
<evidence type="ECO:0000313" key="2">
    <source>
        <dbReference type="EMBL" id="OAF66261.1"/>
    </source>
</evidence>
<dbReference type="PANTHER" id="PTHR24559">
    <property type="entry name" value="TRANSPOSON TY3-I GAG-POL POLYPROTEIN"/>
    <property type="match status" value="1"/>
</dbReference>
<sequence length="381" mass="45123">MNNYLNKPKYLYNEKSDLNTEHQSWLDDFEEFYILLNGSNKVEVQDKIRLLKNLIGQKLRAKTFRNFDESMTDYVYRLRQIARNCDYKVHDMIVADQLLYGCNSKKLQRELIHQNSTIPTEIFEYAKFFEVTNMGGERYELTREFKLIKLGDYYKTNINNIFEDKQLNFNVPFKSSECNKFYTKLLEKYKAIFSDTPGLISHHYHAIDTNDTHLKLGPIYPIPPHLNGFWQIPLKPKDKHKTDFAVGRQLYHFNVMPFGLQNAPATCQRIMNAITHNVENVHCYMDDILVCSKTRQGHFEDLSKLFECLKNAGLTLKPSKCKIDVNEVKFLGHLIDQNGIRMDRDKWYRIRREIYISEHMTETDESIIQIVRLLEKMGKMN</sequence>
<protein>
    <recommendedName>
        <fullName evidence="1">Reverse transcriptase domain-containing protein</fullName>
    </recommendedName>
</protein>
<comment type="caution">
    <text evidence="2">The sequence shown here is derived from an EMBL/GenBank/DDBJ whole genome shotgun (WGS) entry which is preliminary data.</text>
</comment>
<proteinExistence type="predicted"/>
<reference evidence="2 3" key="1">
    <citation type="submission" date="2016-04" db="EMBL/GenBank/DDBJ databases">
        <title>The genome of Intoshia linei affirms orthonectids as highly simplified spiralians.</title>
        <authorList>
            <person name="Mikhailov K.V."/>
            <person name="Slusarev G.S."/>
            <person name="Nikitin M.A."/>
            <person name="Logacheva M.D."/>
            <person name="Penin A."/>
            <person name="Aleoshin V."/>
            <person name="Panchin Y.V."/>
        </authorList>
    </citation>
    <scope>NUCLEOTIDE SEQUENCE [LARGE SCALE GENOMIC DNA]</scope>
    <source>
        <strain evidence="2">Intl2013</strain>
        <tissue evidence="2">Whole animal</tissue>
    </source>
</reference>
<keyword evidence="3" id="KW-1185">Reference proteome</keyword>
<dbReference type="SUPFAM" id="SSF56672">
    <property type="entry name" value="DNA/RNA polymerases"/>
    <property type="match status" value="1"/>
</dbReference>
<dbReference type="Gene3D" id="3.10.10.10">
    <property type="entry name" value="HIV Type 1 Reverse Transcriptase, subunit A, domain 1"/>
    <property type="match status" value="1"/>
</dbReference>
<gene>
    <name evidence="2" type="ORF">A3Q56_06009</name>
</gene>
<dbReference type="EMBL" id="LWCA01000986">
    <property type="protein sequence ID" value="OAF66261.1"/>
    <property type="molecule type" value="Genomic_DNA"/>
</dbReference>
<feature type="non-terminal residue" evidence="2">
    <location>
        <position position="381"/>
    </location>
</feature>
<evidence type="ECO:0000259" key="1">
    <source>
        <dbReference type="Pfam" id="PF00078"/>
    </source>
</evidence>
<evidence type="ECO:0000313" key="3">
    <source>
        <dbReference type="Proteomes" id="UP000078046"/>
    </source>
</evidence>
<accession>A0A177AXX2</accession>
<name>A0A177AXX2_9BILA</name>
<feature type="domain" description="Reverse transcriptase" evidence="1">
    <location>
        <begin position="227"/>
        <end position="333"/>
    </location>
</feature>
<dbReference type="CDD" id="cd01647">
    <property type="entry name" value="RT_LTR"/>
    <property type="match status" value="1"/>
</dbReference>
<organism evidence="2 3">
    <name type="scientific">Intoshia linei</name>
    <dbReference type="NCBI Taxonomy" id="1819745"/>
    <lineage>
        <taxon>Eukaryota</taxon>
        <taxon>Metazoa</taxon>
        <taxon>Spiralia</taxon>
        <taxon>Lophotrochozoa</taxon>
        <taxon>Mesozoa</taxon>
        <taxon>Orthonectida</taxon>
        <taxon>Rhopaluridae</taxon>
        <taxon>Intoshia</taxon>
    </lineage>
</organism>
<dbReference type="Gene3D" id="3.30.70.270">
    <property type="match status" value="1"/>
</dbReference>
<dbReference type="Pfam" id="PF00078">
    <property type="entry name" value="RVT_1"/>
    <property type="match status" value="1"/>
</dbReference>
<dbReference type="InterPro" id="IPR043128">
    <property type="entry name" value="Rev_trsase/Diguanyl_cyclase"/>
</dbReference>
<dbReference type="OrthoDB" id="6153616at2759"/>